<evidence type="ECO:0000313" key="1">
    <source>
        <dbReference type="EMBL" id="QFY64034.1"/>
    </source>
</evidence>
<evidence type="ECO:0000313" key="2">
    <source>
        <dbReference type="Proteomes" id="UP000326881"/>
    </source>
</evidence>
<dbReference type="KEGG" id="rgr:FZ934_20285"/>
<name>A0A5Q0CH23_9HYPH</name>
<dbReference type="AlphaFoldDB" id="A0A5Q0CH23"/>
<dbReference type="EMBL" id="CP043499">
    <property type="protein sequence ID" value="QFY64034.1"/>
    <property type="molecule type" value="Genomic_DNA"/>
</dbReference>
<geneLocation type="plasmid" evidence="1 2">
    <name>unnamed</name>
</geneLocation>
<dbReference type="Proteomes" id="UP000326881">
    <property type="component" value="Plasmid unnamed"/>
</dbReference>
<proteinExistence type="predicted"/>
<gene>
    <name evidence="1" type="ORF">FZ934_20285</name>
</gene>
<keyword evidence="2" id="KW-1185">Reference proteome</keyword>
<organism evidence="1 2">
    <name type="scientific">Rhizobium grahamii</name>
    <dbReference type="NCBI Taxonomy" id="1120045"/>
    <lineage>
        <taxon>Bacteria</taxon>
        <taxon>Pseudomonadati</taxon>
        <taxon>Pseudomonadota</taxon>
        <taxon>Alphaproteobacteria</taxon>
        <taxon>Hyphomicrobiales</taxon>
        <taxon>Rhizobiaceae</taxon>
        <taxon>Rhizobium/Agrobacterium group</taxon>
        <taxon>Rhizobium</taxon>
    </lineage>
</organism>
<keyword evidence="1" id="KW-0614">Plasmid</keyword>
<protein>
    <submittedName>
        <fullName evidence="1">Uncharacterized protein</fullName>
    </submittedName>
</protein>
<sequence>MLPRFVTAFLKSSGDQGVVVMEHDGAHRVVVVDREALCEISNPPRADESRLQQSIGAICEIATTKILKDGRSPHSRIAVSASDVAAWKVEQAKLH</sequence>
<accession>A0A5Q0CH23</accession>
<reference evidence="1 2" key="1">
    <citation type="submission" date="2019-08" db="EMBL/GenBank/DDBJ databases">
        <title>Prosopis cineraria nodule microbiome.</title>
        <authorList>
            <person name="Ali R."/>
            <person name="Chaluvadi S.R."/>
            <person name="Wang X."/>
        </authorList>
    </citation>
    <scope>NUCLEOTIDE SEQUENCE [LARGE SCALE GENOMIC DNA]</scope>
    <source>
        <strain evidence="1 2">BG7</strain>
        <plasmid evidence="1 2">unnamed</plasmid>
    </source>
</reference>